<evidence type="ECO:0000256" key="7">
    <source>
        <dbReference type="ARBA" id="ARBA00023136"/>
    </source>
</evidence>
<keyword evidence="5 8" id="KW-1133">Transmembrane helix</keyword>
<dbReference type="PRINTS" id="PR00303">
    <property type="entry name" value="SECYTRNLCASE"/>
</dbReference>
<evidence type="ECO:0000256" key="3">
    <source>
        <dbReference type="ARBA" id="ARBA00022692"/>
    </source>
</evidence>
<evidence type="ECO:0000256" key="5">
    <source>
        <dbReference type="ARBA" id="ARBA00022989"/>
    </source>
</evidence>
<keyword evidence="7 8" id="KW-0472">Membrane</keyword>
<feature type="transmembrane region" description="Helical" evidence="8">
    <location>
        <begin position="366"/>
        <end position="386"/>
    </location>
</feature>
<comment type="caution">
    <text evidence="10">The sequence shown here is derived from an EMBL/GenBank/DDBJ whole genome shotgun (WGS) entry which is preliminary data.</text>
</comment>
<dbReference type="GO" id="GO:0005886">
    <property type="term" value="C:plasma membrane"/>
    <property type="evidence" value="ECO:0007669"/>
    <property type="project" value="UniProtKB-SubCell"/>
</dbReference>
<keyword evidence="3 8" id="KW-0812">Transmembrane</keyword>
<keyword evidence="4 8" id="KW-0653">Protein transport</keyword>
<keyword evidence="1 8" id="KW-0813">Transport</keyword>
<dbReference type="PIRSF" id="PIRSF004557">
    <property type="entry name" value="SecY"/>
    <property type="match status" value="1"/>
</dbReference>
<dbReference type="GO" id="GO:0006605">
    <property type="term" value="P:protein targeting"/>
    <property type="evidence" value="ECO:0007669"/>
    <property type="project" value="UniProtKB-UniRule"/>
</dbReference>
<dbReference type="NCBIfam" id="NF009082">
    <property type="entry name" value="PRK12417.1"/>
    <property type="match status" value="1"/>
</dbReference>
<dbReference type="Pfam" id="PF00344">
    <property type="entry name" value="SecY"/>
    <property type="match status" value="1"/>
</dbReference>
<evidence type="ECO:0000313" key="11">
    <source>
        <dbReference type="Proteomes" id="UP000249808"/>
    </source>
</evidence>
<evidence type="ECO:0000256" key="4">
    <source>
        <dbReference type="ARBA" id="ARBA00022927"/>
    </source>
</evidence>
<feature type="transmembrane region" description="Helical" evidence="8">
    <location>
        <begin position="106"/>
        <end position="125"/>
    </location>
</feature>
<comment type="subcellular location">
    <subcellularLocation>
        <location evidence="8">Cell membrane</location>
        <topology evidence="8">Multi-pass membrane protein</topology>
    </subcellularLocation>
</comment>
<evidence type="ECO:0000256" key="2">
    <source>
        <dbReference type="ARBA" id="ARBA00022475"/>
    </source>
</evidence>
<dbReference type="InterPro" id="IPR023201">
    <property type="entry name" value="SecY_dom_sf"/>
</dbReference>
<feature type="transmembrane region" description="Helical" evidence="8">
    <location>
        <begin position="339"/>
        <end position="360"/>
    </location>
</feature>
<keyword evidence="11" id="KW-1185">Reference proteome</keyword>
<dbReference type="EMBL" id="PZJH01000014">
    <property type="protein sequence ID" value="RAK43587.1"/>
    <property type="molecule type" value="Genomic_DNA"/>
</dbReference>
<comment type="subunit">
    <text evidence="8">Component of the accessory SecA2/SecY2 protein translocase complex required to export cell wall proteins. May form heterotrimers with SecE and SecG subunits.</text>
</comment>
<dbReference type="InterPro" id="IPR014269">
    <property type="entry name" value="SecY2"/>
</dbReference>
<comment type="caution">
    <text evidence="8">Lacks conserved residue(s) required for the propagation of feature annotation.</text>
</comment>
<evidence type="ECO:0000313" key="10">
    <source>
        <dbReference type="EMBL" id="RAK43587.1"/>
    </source>
</evidence>
<reference evidence="10 11" key="1">
    <citation type="journal article" date="2018" name="Front. Microbiol.">
        <title>Description and Comparative Genomics of Macrococcus caseolyticus subsp. hominis subsp. nov., Macrococcus goetzii sp. nov., Macrococcus epidermidis sp. nov., and Macrococcus bohemicus sp. nov., Novel Macrococci From Human Clinical Material With Virulence Potential and Suspected Uptake of Foreign DNA by Natural Transformation.</title>
        <authorList>
            <person name="Maslanova I."/>
            <person name="Wertheimer Z."/>
            <person name="Sedlacek I."/>
            <person name="Svec P."/>
            <person name="Indrakova A."/>
            <person name="Kovarovic V."/>
            <person name="Schumann P."/>
            <person name="Sproer C."/>
            <person name="Kralova S."/>
            <person name="Sedo O."/>
            <person name="Kristofova L."/>
            <person name="Vrbovska V."/>
            <person name="Fuzik T."/>
            <person name="Petras P."/>
            <person name="Zdrahal Z."/>
            <person name="Ruzickova V."/>
            <person name="Doskar J."/>
            <person name="Pantucek R."/>
        </authorList>
    </citation>
    <scope>NUCLEOTIDE SEQUENCE [LARGE SCALE GENOMIC DNA]</scope>
    <source>
        <strain evidence="10 11">01/688</strain>
    </source>
</reference>
<dbReference type="Gene3D" id="1.10.3370.10">
    <property type="entry name" value="SecY subunit domain"/>
    <property type="match status" value="1"/>
</dbReference>
<comment type="function">
    <text evidence="8">Part of the accessory SecA2/SecY2 system specifically required for export of possible cell wall proteins. The central subunit of a protein translocation channel.</text>
</comment>
<dbReference type="RefSeq" id="WP_111717530.1">
    <property type="nucleotide sequence ID" value="NZ_JBHSSR010000026.1"/>
</dbReference>
<comment type="similarity">
    <text evidence="8">Belongs to the SecY/SEC61-alpha family. SecY2 subfamily.</text>
</comment>
<feature type="transmembrane region" description="Helical" evidence="8">
    <location>
        <begin position="187"/>
        <end position="209"/>
    </location>
</feature>
<dbReference type="AlphaFoldDB" id="A0A327ZMC7"/>
<dbReference type="HAMAP" id="MF_01466">
    <property type="entry name" value="SecY2"/>
    <property type="match status" value="1"/>
</dbReference>
<feature type="transmembrane region" description="Helical" evidence="8">
    <location>
        <begin position="238"/>
        <end position="256"/>
    </location>
</feature>
<feature type="transmembrane region" description="Helical" evidence="8">
    <location>
        <begin position="276"/>
        <end position="296"/>
    </location>
</feature>
<keyword evidence="6 8" id="KW-0811">Translocation</keyword>
<accession>A0A327ZMC7</accession>
<evidence type="ECO:0000256" key="6">
    <source>
        <dbReference type="ARBA" id="ARBA00023010"/>
    </source>
</evidence>
<evidence type="ECO:0000256" key="1">
    <source>
        <dbReference type="ARBA" id="ARBA00022448"/>
    </source>
</evidence>
<evidence type="ECO:0000256" key="9">
    <source>
        <dbReference type="NCBIfam" id="TIGR02920"/>
    </source>
</evidence>
<sequence>MSNHYIEINERKNIIKRILFTCFILIIFIFGNHIQILHTPAEMKIDKIYKMTASNMGGNFDIINIFSLGLGPWLTSMIFISLYYYKFPKKIMKLTQFQRSIREKSLTLVIAILQSYFLVEHAFEVQKHQNINNWTAMLVLVSGSMMLMWIADINTIHGIAGAMPIVFISLVKSFIKQSEFLYQFDIKILIIAGICIFIAFVTLLIMELAEYRIKYLDIMTVSKPYQSPYISWKMNSSGSLAIMITIALFISLKYVVDLVRFLFLKNAKIDETLLGFTSPVGISIFIAMLFFFTYWLSTFMINPKNKAEMFQKSGNYFDGIEPGKETEGFIKQKTRRVSFFGASVVTIIIGLPLFATLLYPKISIEIFFAIQILMVVYIALNMVEYVKTLLYFDKYEGFLKKYW</sequence>
<organism evidence="10 11">
    <name type="scientific">Macrococcus epidermidis</name>
    <dbReference type="NCBI Taxonomy" id="1902580"/>
    <lineage>
        <taxon>Bacteria</taxon>
        <taxon>Bacillati</taxon>
        <taxon>Bacillota</taxon>
        <taxon>Bacilli</taxon>
        <taxon>Bacillales</taxon>
        <taxon>Staphylococcaceae</taxon>
        <taxon>Macrococcus</taxon>
    </lineage>
</organism>
<dbReference type="InterPro" id="IPR002208">
    <property type="entry name" value="SecY/SEC61-alpha"/>
</dbReference>
<dbReference type="SUPFAM" id="SSF103491">
    <property type="entry name" value="Preprotein translocase SecY subunit"/>
    <property type="match status" value="1"/>
</dbReference>
<feature type="transmembrane region" description="Helical" evidence="8">
    <location>
        <begin position="62"/>
        <end position="85"/>
    </location>
</feature>
<feature type="transmembrane region" description="Helical" evidence="8">
    <location>
        <begin position="158"/>
        <end position="175"/>
    </location>
</feature>
<protein>
    <recommendedName>
        <fullName evidence="8 9">Accessory Sec system protein translocase subunit SecY2</fullName>
    </recommendedName>
</protein>
<evidence type="ECO:0000256" key="8">
    <source>
        <dbReference type="HAMAP-Rule" id="MF_01466"/>
    </source>
</evidence>
<gene>
    <name evidence="8" type="primary">secY2</name>
    <name evidence="10" type="ORF">BHU61_13100</name>
</gene>
<feature type="transmembrane region" description="Helical" evidence="8">
    <location>
        <begin position="18"/>
        <end position="37"/>
    </location>
</feature>
<name>A0A327ZMC7_9STAP</name>
<keyword evidence="2 8" id="KW-1003">Cell membrane</keyword>
<dbReference type="NCBIfam" id="TIGR02920">
    <property type="entry name" value="acc_sec_Y2"/>
    <property type="match status" value="1"/>
</dbReference>
<dbReference type="GO" id="GO:0065002">
    <property type="term" value="P:intracellular protein transmembrane transport"/>
    <property type="evidence" value="ECO:0007669"/>
    <property type="project" value="UniProtKB-UniRule"/>
</dbReference>
<proteinExistence type="inferred from homology"/>
<dbReference type="Proteomes" id="UP000249808">
    <property type="component" value="Unassembled WGS sequence"/>
</dbReference>